<feature type="signal peptide" evidence="2">
    <location>
        <begin position="1"/>
        <end position="21"/>
    </location>
</feature>
<dbReference type="EMBL" id="JARRAG010000002">
    <property type="protein sequence ID" value="MDG3007786.1"/>
    <property type="molecule type" value="Genomic_DNA"/>
</dbReference>
<dbReference type="RefSeq" id="WP_277864058.1">
    <property type="nucleotide sequence ID" value="NZ_JARRAG010000002.1"/>
</dbReference>
<accession>A0ABT6FJN1</accession>
<gene>
    <name evidence="3" type="ORF">PZE19_28825</name>
</gene>
<evidence type="ECO:0008006" key="5">
    <source>
        <dbReference type="Google" id="ProtNLM"/>
    </source>
</evidence>
<proteinExistence type="predicted"/>
<comment type="caution">
    <text evidence="3">The sequence shown here is derived from an EMBL/GenBank/DDBJ whole genome shotgun (WGS) entry which is preliminary data.</text>
</comment>
<feature type="region of interest" description="Disordered" evidence="1">
    <location>
        <begin position="41"/>
        <end position="80"/>
    </location>
</feature>
<feature type="chain" id="PRO_5046862745" description="Lipoprotein" evidence="2">
    <location>
        <begin position="22"/>
        <end position="80"/>
    </location>
</feature>
<evidence type="ECO:0000256" key="1">
    <source>
        <dbReference type="SAM" id="MobiDB-lite"/>
    </source>
</evidence>
<protein>
    <recommendedName>
        <fullName evidence="5">Lipoprotein</fullName>
    </recommendedName>
</protein>
<reference evidence="3 4" key="1">
    <citation type="submission" date="2023-03" db="EMBL/GenBank/DDBJ databases">
        <title>Paludisphaera mucosa sp. nov. a novel planctomycete from northern fen.</title>
        <authorList>
            <person name="Ivanova A."/>
        </authorList>
    </citation>
    <scope>NUCLEOTIDE SEQUENCE [LARGE SCALE GENOMIC DNA]</scope>
    <source>
        <strain evidence="3 4">Pla2</strain>
    </source>
</reference>
<organism evidence="3 4">
    <name type="scientific">Paludisphaera mucosa</name>
    <dbReference type="NCBI Taxonomy" id="3030827"/>
    <lineage>
        <taxon>Bacteria</taxon>
        <taxon>Pseudomonadati</taxon>
        <taxon>Planctomycetota</taxon>
        <taxon>Planctomycetia</taxon>
        <taxon>Isosphaerales</taxon>
        <taxon>Isosphaeraceae</taxon>
        <taxon>Paludisphaera</taxon>
    </lineage>
</organism>
<sequence length="80" mass="8081">MRRLTAKQLTTLAAASAFALALSGCGESGLQAMPADAPYVAPPSPGEMKPASKLKRMPKNGVPLGRHPAAGRPNASTLGA</sequence>
<evidence type="ECO:0000256" key="2">
    <source>
        <dbReference type="SAM" id="SignalP"/>
    </source>
</evidence>
<name>A0ABT6FJN1_9BACT</name>
<evidence type="ECO:0000313" key="4">
    <source>
        <dbReference type="Proteomes" id="UP001216907"/>
    </source>
</evidence>
<keyword evidence="4" id="KW-1185">Reference proteome</keyword>
<dbReference type="PROSITE" id="PS51257">
    <property type="entry name" value="PROKAR_LIPOPROTEIN"/>
    <property type="match status" value="1"/>
</dbReference>
<keyword evidence="2" id="KW-0732">Signal</keyword>
<dbReference type="Proteomes" id="UP001216907">
    <property type="component" value="Unassembled WGS sequence"/>
</dbReference>
<evidence type="ECO:0000313" key="3">
    <source>
        <dbReference type="EMBL" id="MDG3007786.1"/>
    </source>
</evidence>